<evidence type="ECO:0000256" key="1">
    <source>
        <dbReference type="SAM" id="MobiDB-lite"/>
    </source>
</evidence>
<dbReference type="EMBL" id="JAAAIP010000589">
    <property type="protein sequence ID" value="KAG0314719.1"/>
    <property type="molecule type" value="Genomic_DNA"/>
</dbReference>
<evidence type="ECO:0000259" key="2">
    <source>
        <dbReference type="Pfam" id="PF12937"/>
    </source>
</evidence>
<dbReference type="Gene3D" id="3.80.10.10">
    <property type="entry name" value="Ribonuclease Inhibitor"/>
    <property type="match status" value="1"/>
</dbReference>
<dbReference type="AlphaFoldDB" id="A0A9P6R9G3"/>
<gene>
    <name evidence="3" type="ORF">BGZ99_007887</name>
</gene>
<dbReference type="InterPro" id="IPR001810">
    <property type="entry name" value="F-box_dom"/>
</dbReference>
<organism evidence="3 4">
    <name type="scientific">Dissophora globulifera</name>
    <dbReference type="NCBI Taxonomy" id="979702"/>
    <lineage>
        <taxon>Eukaryota</taxon>
        <taxon>Fungi</taxon>
        <taxon>Fungi incertae sedis</taxon>
        <taxon>Mucoromycota</taxon>
        <taxon>Mortierellomycotina</taxon>
        <taxon>Mortierellomycetes</taxon>
        <taxon>Mortierellales</taxon>
        <taxon>Mortierellaceae</taxon>
        <taxon>Dissophora</taxon>
    </lineage>
</organism>
<reference evidence="3" key="1">
    <citation type="journal article" date="2020" name="Fungal Divers.">
        <title>Resolving the Mortierellaceae phylogeny through synthesis of multi-gene phylogenetics and phylogenomics.</title>
        <authorList>
            <person name="Vandepol N."/>
            <person name="Liber J."/>
            <person name="Desiro A."/>
            <person name="Na H."/>
            <person name="Kennedy M."/>
            <person name="Barry K."/>
            <person name="Grigoriev I.V."/>
            <person name="Miller A.N."/>
            <person name="O'Donnell K."/>
            <person name="Stajich J.E."/>
            <person name="Bonito G."/>
        </authorList>
    </citation>
    <scope>NUCLEOTIDE SEQUENCE</scope>
    <source>
        <strain evidence="3">REB-010B</strain>
    </source>
</reference>
<comment type="caution">
    <text evidence="3">The sequence shown here is derived from an EMBL/GenBank/DDBJ whole genome shotgun (WGS) entry which is preliminary data.</text>
</comment>
<protein>
    <recommendedName>
        <fullName evidence="2">F-box domain-containing protein</fullName>
    </recommendedName>
</protein>
<dbReference type="InterPro" id="IPR036047">
    <property type="entry name" value="F-box-like_dom_sf"/>
</dbReference>
<dbReference type="Proteomes" id="UP000738325">
    <property type="component" value="Unassembled WGS sequence"/>
</dbReference>
<dbReference type="OrthoDB" id="2369256at2759"/>
<feature type="domain" description="F-box" evidence="2">
    <location>
        <begin position="33"/>
        <end position="71"/>
    </location>
</feature>
<evidence type="ECO:0000313" key="4">
    <source>
        <dbReference type="Proteomes" id="UP000738325"/>
    </source>
</evidence>
<keyword evidence="4" id="KW-1185">Reference proteome</keyword>
<proteinExistence type="predicted"/>
<name>A0A9P6R9G3_9FUNG</name>
<dbReference type="InterPro" id="IPR032675">
    <property type="entry name" value="LRR_dom_sf"/>
</dbReference>
<accession>A0A9P6R9G3</accession>
<dbReference type="SUPFAM" id="SSF81383">
    <property type="entry name" value="F-box domain"/>
    <property type="match status" value="1"/>
</dbReference>
<feature type="region of interest" description="Disordered" evidence="1">
    <location>
        <begin position="264"/>
        <end position="284"/>
    </location>
</feature>
<dbReference type="SUPFAM" id="SSF52047">
    <property type="entry name" value="RNI-like"/>
    <property type="match status" value="1"/>
</dbReference>
<feature type="compositionally biased region" description="Low complexity" evidence="1">
    <location>
        <begin position="16"/>
        <end position="26"/>
    </location>
</feature>
<feature type="region of interest" description="Disordered" evidence="1">
    <location>
        <begin position="1"/>
        <end position="26"/>
    </location>
</feature>
<evidence type="ECO:0000313" key="3">
    <source>
        <dbReference type="EMBL" id="KAG0314719.1"/>
    </source>
</evidence>
<sequence>MAASLLPLHGQRQGHAPASSSDPSASLTATGIPEVVGLIARHLSKTEVAACALVSRAWHLAYTPFLWKTITARIPNPHNALILPDLLSRFGSLIRTLVVTDLHEHFLSRSEPTSELVFDCPGIDNVVRLTVRTDRDKKRAFQSIIHRNRLTLRFLWLTFQVDKSKKSADWRGEPIMMLKPPRPDQELQSWLAKTRMPYLQSLYLEQWKMSRQELIWILRACPALTLLSLKDTHIVHEDVLLSTASGSLEDLDMTSLSIDAIPIDADTESGSSSGGDEAAETDIQSGPPFQHQALQTFRMCSRLSLLLDLFPNIKTIEFYQFDRPANELELELFCESIRSHCLNLTQIWSYGYECSMLPLVLNSLKNGKGLVEFRGCSDMPTVLSILEHARTLEEANLTDFTEETYLPLKFLETCPRLTRFYTGQSPTTMTDVKESVIDHGWACMSSLKELRLGIKKISPALIEAIMQDLGAEREVDPKMYVLKVVEDAKEATSSNKAPPNKASSNKATPWLVLQQRHRQRILEEIAALTPEQQDFRILFADYLRKLPCLERVNIGSGYYKIPSRSRRMSTGM</sequence>
<dbReference type="Pfam" id="PF12937">
    <property type="entry name" value="F-box-like"/>
    <property type="match status" value="1"/>
</dbReference>